<feature type="transmembrane region" description="Helical" evidence="3">
    <location>
        <begin position="146"/>
        <end position="168"/>
    </location>
</feature>
<evidence type="ECO:0008006" key="6">
    <source>
        <dbReference type="Google" id="ProtNLM"/>
    </source>
</evidence>
<feature type="transmembrane region" description="Helical" evidence="3">
    <location>
        <begin position="288"/>
        <end position="306"/>
    </location>
</feature>
<evidence type="ECO:0000313" key="4">
    <source>
        <dbReference type="EMBL" id="PDO09903.1"/>
    </source>
</evidence>
<dbReference type="Pfam" id="PF07690">
    <property type="entry name" value="MFS_1"/>
    <property type="match status" value="1"/>
</dbReference>
<evidence type="ECO:0000313" key="5">
    <source>
        <dbReference type="Proteomes" id="UP000243688"/>
    </source>
</evidence>
<comment type="subcellular location">
    <subcellularLocation>
        <location evidence="1">Cell membrane</location>
        <topology evidence="1">Multi-pass membrane protein</topology>
    </subcellularLocation>
</comment>
<sequence>MRIWKKRVPPSPEQRLSRDAVMSLVVHFFYQFGASMSGLFLNLYLWRLTEDLRVSAWFNLLVFAVSPPAFALAGKIAKQRGCMVVYRLGIALTALFYLIVLVSRERVVDAYPLFGLMAGFSGAFYWAAYLTLMYDVSTNANRVRYLGYNNIAFTAAGLIGPVVAGWIIAASGGLSGYMLVFAVAFMMYALSAAGSFHIRGVESRRQAYYLKYAAPLMRRSPLWRKSLYGFWIFGLLQGLMLFLPNILLYRAIPDEEAVGYVTAACSLATIAASYVIARKAQERAARAYLWAGAGGFTLAAAPLLAAPGEAAAVVAFMLSHAVCGPLFGNTLSTYYYRLMGGLPLKGQFRIESIVVRETFVNAGRVMSIFAMIVAAPQPDSPALVPLLAVVSLAQFGLGYLVDRHGAVDLRPEAVRPDAATSSSVAKTSKNAPPNSLQPPAN</sequence>
<proteinExistence type="predicted"/>
<dbReference type="InterPro" id="IPR052528">
    <property type="entry name" value="Sugar_transport-like"/>
</dbReference>
<keyword evidence="3" id="KW-1133">Transmembrane helix</keyword>
<feature type="compositionally biased region" description="Low complexity" evidence="2">
    <location>
        <begin position="418"/>
        <end position="431"/>
    </location>
</feature>
<keyword evidence="3" id="KW-0472">Membrane</keyword>
<feature type="transmembrane region" description="Helical" evidence="3">
    <location>
        <begin position="57"/>
        <end position="77"/>
    </location>
</feature>
<feature type="transmembrane region" description="Helical" evidence="3">
    <location>
        <begin position="358"/>
        <end position="376"/>
    </location>
</feature>
<evidence type="ECO:0000256" key="2">
    <source>
        <dbReference type="SAM" id="MobiDB-lite"/>
    </source>
</evidence>
<dbReference type="InterPro" id="IPR011701">
    <property type="entry name" value="MFS"/>
</dbReference>
<dbReference type="Proteomes" id="UP000243688">
    <property type="component" value="Unassembled WGS sequence"/>
</dbReference>
<feature type="transmembrane region" description="Helical" evidence="3">
    <location>
        <begin position="114"/>
        <end position="134"/>
    </location>
</feature>
<feature type="transmembrane region" description="Helical" evidence="3">
    <location>
        <begin position="257"/>
        <end position="276"/>
    </location>
</feature>
<organism evidence="4 5">
    <name type="scientific">Candidatus Reconcilbacillus cellulovorans</name>
    <dbReference type="NCBI Taxonomy" id="1906605"/>
    <lineage>
        <taxon>Bacteria</taxon>
        <taxon>Bacillati</taxon>
        <taxon>Bacillota</taxon>
        <taxon>Bacilli</taxon>
        <taxon>Bacillales</taxon>
        <taxon>Paenibacillaceae</taxon>
        <taxon>Candidatus Reconcilbacillus</taxon>
    </lineage>
</organism>
<evidence type="ECO:0000256" key="3">
    <source>
        <dbReference type="SAM" id="Phobius"/>
    </source>
</evidence>
<dbReference type="PANTHER" id="PTHR23526:SF2">
    <property type="entry name" value="MAJOR FACILITATOR SUPERFAMILY (MFS) PROFILE DOMAIN-CONTAINING PROTEIN"/>
    <property type="match status" value="1"/>
</dbReference>
<feature type="transmembrane region" description="Helical" evidence="3">
    <location>
        <begin position="84"/>
        <end position="102"/>
    </location>
</feature>
<feature type="transmembrane region" description="Helical" evidence="3">
    <location>
        <begin position="21"/>
        <end position="45"/>
    </location>
</feature>
<accession>A0A2A6DYT2</accession>
<feature type="transmembrane region" description="Helical" evidence="3">
    <location>
        <begin position="382"/>
        <end position="401"/>
    </location>
</feature>
<name>A0A2A6DYT2_9BACL</name>
<comment type="caution">
    <text evidence="4">The sequence shown here is derived from an EMBL/GenBank/DDBJ whole genome shotgun (WGS) entry which is preliminary data.</text>
</comment>
<feature type="transmembrane region" description="Helical" evidence="3">
    <location>
        <begin position="227"/>
        <end position="251"/>
    </location>
</feature>
<dbReference type="EMBL" id="MOXJ01000024">
    <property type="protein sequence ID" value="PDO09903.1"/>
    <property type="molecule type" value="Genomic_DNA"/>
</dbReference>
<dbReference type="GO" id="GO:0005886">
    <property type="term" value="C:plasma membrane"/>
    <property type="evidence" value="ECO:0007669"/>
    <property type="project" value="UniProtKB-SubCell"/>
</dbReference>
<gene>
    <name evidence="4" type="ORF">BLM47_10045</name>
</gene>
<protein>
    <recommendedName>
        <fullName evidence="6">MFS transporter</fullName>
    </recommendedName>
</protein>
<feature type="transmembrane region" description="Helical" evidence="3">
    <location>
        <begin position="174"/>
        <end position="196"/>
    </location>
</feature>
<dbReference type="InterPro" id="IPR036259">
    <property type="entry name" value="MFS_trans_sf"/>
</dbReference>
<dbReference type="AlphaFoldDB" id="A0A2A6DYT2"/>
<dbReference type="SUPFAM" id="SSF103473">
    <property type="entry name" value="MFS general substrate transporter"/>
    <property type="match status" value="1"/>
</dbReference>
<keyword evidence="3" id="KW-0812">Transmembrane</keyword>
<feature type="region of interest" description="Disordered" evidence="2">
    <location>
        <begin position="415"/>
        <end position="441"/>
    </location>
</feature>
<feature type="compositionally biased region" description="Polar residues" evidence="2">
    <location>
        <begin position="432"/>
        <end position="441"/>
    </location>
</feature>
<evidence type="ECO:0000256" key="1">
    <source>
        <dbReference type="ARBA" id="ARBA00004651"/>
    </source>
</evidence>
<dbReference type="Gene3D" id="1.20.1250.20">
    <property type="entry name" value="MFS general substrate transporter like domains"/>
    <property type="match status" value="1"/>
</dbReference>
<feature type="transmembrane region" description="Helical" evidence="3">
    <location>
        <begin position="312"/>
        <end position="337"/>
    </location>
</feature>
<dbReference type="GO" id="GO:0022857">
    <property type="term" value="F:transmembrane transporter activity"/>
    <property type="evidence" value="ECO:0007669"/>
    <property type="project" value="InterPro"/>
</dbReference>
<dbReference type="PANTHER" id="PTHR23526">
    <property type="entry name" value="INTEGRAL MEMBRANE TRANSPORT PROTEIN-RELATED"/>
    <property type="match status" value="1"/>
</dbReference>
<reference evidence="4 5" key="1">
    <citation type="submission" date="2016-12" db="EMBL/GenBank/DDBJ databases">
        <title>Candidatus Reconcilibacillus cellulovorans genome.</title>
        <authorList>
            <person name="Kolinko S."/>
            <person name="Wu Y.-W."/>
            <person name="Tachea F."/>
            <person name="Denzel E."/>
            <person name="Hiras J."/>
            <person name="Baecker N."/>
            <person name="Chan L.J."/>
            <person name="Eichorst S.A."/>
            <person name="Frey D."/>
            <person name="Adams P.D."/>
            <person name="Pray T."/>
            <person name="Tanjore D."/>
            <person name="Petzold C.J."/>
            <person name="Gladden J.M."/>
            <person name="Simmons B.A."/>
            <person name="Singer S.W."/>
        </authorList>
    </citation>
    <scope>NUCLEOTIDE SEQUENCE [LARGE SCALE GENOMIC DNA]</scope>
    <source>
        <strain evidence="4">JTherm</strain>
    </source>
</reference>